<evidence type="ECO:0000256" key="2">
    <source>
        <dbReference type="ARBA" id="ARBA00023125"/>
    </source>
</evidence>
<dbReference type="InterPro" id="IPR009057">
    <property type="entry name" value="Homeodomain-like_sf"/>
</dbReference>
<dbReference type="PANTHER" id="PTHR30055:SF148">
    <property type="entry name" value="TETR-FAMILY TRANSCRIPTIONAL REGULATOR"/>
    <property type="match status" value="1"/>
</dbReference>
<evidence type="ECO:0000313" key="6">
    <source>
        <dbReference type="EMBL" id="ONM48453.1"/>
    </source>
</evidence>
<dbReference type="STRING" id="1538463.B0T36_05045"/>
<dbReference type="InterPro" id="IPR001647">
    <property type="entry name" value="HTH_TetR"/>
</dbReference>
<dbReference type="AlphaFoldDB" id="A0A1V2TG59"/>
<dbReference type="GO" id="GO:0003700">
    <property type="term" value="F:DNA-binding transcription factor activity"/>
    <property type="evidence" value="ECO:0007669"/>
    <property type="project" value="TreeGrafter"/>
</dbReference>
<dbReference type="InterPro" id="IPR050109">
    <property type="entry name" value="HTH-type_TetR-like_transc_reg"/>
</dbReference>
<dbReference type="Pfam" id="PF00440">
    <property type="entry name" value="TetR_N"/>
    <property type="match status" value="1"/>
</dbReference>
<dbReference type="InterPro" id="IPR036271">
    <property type="entry name" value="Tet_transcr_reg_TetR-rel_C_sf"/>
</dbReference>
<accession>A0A1V2TG59</accession>
<gene>
    <name evidence="6" type="ORF">B0T46_12160</name>
</gene>
<reference evidence="6 7" key="1">
    <citation type="journal article" date="2016" name="Antonie Van Leeuwenhoek">
        <title>Nocardia donostiensis sp. nov., isolated from human respiratory specimens.</title>
        <authorList>
            <person name="Ercibengoa M."/>
            <person name="Bell M."/>
            <person name="Marimon J.M."/>
            <person name="Humrighouse B."/>
            <person name="Klenk H.P."/>
            <person name="Potter G."/>
            <person name="Perez-Trallero E."/>
        </authorList>
    </citation>
    <scope>NUCLEOTIDE SEQUENCE [LARGE SCALE GENOMIC DNA]</scope>
    <source>
        <strain evidence="6 7">X1655</strain>
    </source>
</reference>
<dbReference type="Pfam" id="PF16859">
    <property type="entry name" value="TetR_C_11"/>
    <property type="match status" value="1"/>
</dbReference>
<sequence>MPDAAAPAPSGRPRDTRIDDAVLAATRALVAEVGYADLTFRAIADRAETSVPAIRRRWKSKAHLVHEAVFPADVAAEPTEDGSLHSVLRAIVKRCVEVVGSPAGRRATPGLISELMADPALEEELSARLRTNVWDHLAAQFAGAVERGEARSDLDISICVETVFGATLAAVVLRGPAAVDEAWIDQFVSTLADGLATHP</sequence>
<keyword evidence="3" id="KW-0804">Transcription</keyword>
<proteinExistence type="predicted"/>
<keyword evidence="1" id="KW-0805">Transcription regulation</keyword>
<evidence type="ECO:0000259" key="5">
    <source>
        <dbReference type="Pfam" id="PF16859"/>
    </source>
</evidence>
<dbReference type="Gene3D" id="1.10.10.60">
    <property type="entry name" value="Homeodomain-like"/>
    <property type="match status" value="1"/>
</dbReference>
<organism evidence="6 7">
    <name type="scientific">Nocardia donostiensis</name>
    <dbReference type="NCBI Taxonomy" id="1538463"/>
    <lineage>
        <taxon>Bacteria</taxon>
        <taxon>Bacillati</taxon>
        <taxon>Actinomycetota</taxon>
        <taxon>Actinomycetes</taxon>
        <taxon>Mycobacteriales</taxon>
        <taxon>Nocardiaceae</taxon>
        <taxon>Nocardia</taxon>
    </lineage>
</organism>
<keyword evidence="2" id="KW-0238">DNA-binding</keyword>
<dbReference type="RefSeq" id="WP_077116710.1">
    <property type="nucleotide sequence ID" value="NZ_LOKT01000003.1"/>
</dbReference>
<keyword evidence="7" id="KW-1185">Reference proteome</keyword>
<dbReference type="InterPro" id="IPR011075">
    <property type="entry name" value="TetR_C"/>
</dbReference>
<dbReference type="GO" id="GO:0000976">
    <property type="term" value="F:transcription cis-regulatory region binding"/>
    <property type="evidence" value="ECO:0007669"/>
    <property type="project" value="TreeGrafter"/>
</dbReference>
<dbReference type="SUPFAM" id="SSF48498">
    <property type="entry name" value="Tetracyclin repressor-like, C-terminal domain"/>
    <property type="match status" value="1"/>
</dbReference>
<evidence type="ECO:0000313" key="7">
    <source>
        <dbReference type="Proteomes" id="UP000188836"/>
    </source>
</evidence>
<protein>
    <submittedName>
        <fullName evidence="6">TetR family transcriptional regulator</fullName>
    </submittedName>
</protein>
<evidence type="ECO:0000259" key="4">
    <source>
        <dbReference type="Pfam" id="PF00440"/>
    </source>
</evidence>
<evidence type="ECO:0000256" key="3">
    <source>
        <dbReference type="ARBA" id="ARBA00023163"/>
    </source>
</evidence>
<dbReference type="PANTHER" id="PTHR30055">
    <property type="entry name" value="HTH-TYPE TRANSCRIPTIONAL REGULATOR RUTR"/>
    <property type="match status" value="1"/>
</dbReference>
<dbReference type="EMBL" id="MUMY01000009">
    <property type="protein sequence ID" value="ONM48453.1"/>
    <property type="molecule type" value="Genomic_DNA"/>
</dbReference>
<name>A0A1V2TG59_9NOCA</name>
<dbReference type="Gene3D" id="1.10.357.10">
    <property type="entry name" value="Tetracycline Repressor, domain 2"/>
    <property type="match status" value="1"/>
</dbReference>
<dbReference type="OrthoDB" id="9796019at2"/>
<dbReference type="Proteomes" id="UP000188836">
    <property type="component" value="Unassembled WGS sequence"/>
</dbReference>
<feature type="domain" description="HTH tetR-type" evidence="4">
    <location>
        <begin position="23"/>
        <end position="68"/>
    </location>
</feature>
<feature type="domain" description="Tetracyclin repressor-like C-terminal" evidence="5">
    <location>
        <begin position="80"/>
        <end position="190"/>
    </location>
</feature>
<comment type="caution">
    <text evidence="6">The sequence shown here is derived from an EMBL/GenBank/DDBJ whole genome shotgun (WGS) entry which is preliminary data.</text>
</comment>
<dbReference type="SUPFAM" id="SSF46689">
    <property type="entry name" value="Homeodomain-like"/>
    <property type="match status" value="1"/>
</dbReference>
<evidence type="ECO:0000256" key="1">
    <source>
        <dbReference type="ARBA" id="ARBA00023015"/>
    </source>
</evidence>